<evidence type="ECO:0000259" key="2">
    <source>
        <dbReference type="Pfam" id="PF07589"/>
    </source>
</evidence>
<comment type="caution">
    <text evidence="3">The sequence shown here is derived from an EMBL/GenBank/DDBJ whole genome shotgun (WGS) entry which is preliminary data.</text>
</comment>
<feature type="chain" id="PRO_5045852424" evidence="1">
    <location>
        <begin position="23"/>
        <end position="191"/>
    </location>
</feature>
<organism evidence="3 4">
    <name type="scientific">Pelomonas nitida</name>
    <dbReference type="NCBI Taxonomy" id="3299027"/>
    <lineage>
        <taxon>Bacteria</taxon>
        <taxon>Pseudomonadati</taxon>
        <taxon>Pseudomonadota</taxon>
        <taxon>Betaproteobacteria</taxon>
        <taxon>Burkholderiales</taxon>
        <taxon>Sphaerotilaceae</taxon>
        <taxon>Roseateles</taxon>
    </lineage>
</organism>
<protein>
    <submittedName>
        <fullName evidence="3">PEP-CTERM sorting domain-containing protein</fullName>
    </submittedName>
</protein>
<name>A0ABW7G140_9BURK</name>
<dbReference type="EMBL" id="JBIGIA010000001">
    <property type="protein sequence ID" value="MFG6455625.1"/>
    <property type="molecule type" value="Genomic_DNA"/>
</dbReference>
<reference evidence="3 4" key="1">
    <citation type="submission" date="2024-09" db="EMBL/GenBank/DDBJ databases">
        <title>Novel species of the genus Pelomonas and Roseateles isolated from streams.</title>
        <authorList>
            <person name="Lu H."/>
        </authorList>
    </citation>
    <scope>NUCLEOTIDE SEQUENCE [LARGE SCALE GENOMIC DNA]</scope>
    <source>
        <strain evidence="3 4">BYS96W</strain>
    </source>
</reference>
<sequence length="191" mass="18970">MKTLKTLAVLAAACLGGAAAQAAPVPVGTVITGQVNGASSALLGLDHGYADEAGSNVTALSDGFGDLEFLTADYAVGIDFTSSGLLQVWNNSGAAALPGTYALTFSFAGLTQPLSGFVGLDLSGISSGGVSLARLDDHRIALTLNDLTFNDSFGSFTAQLNVAAVPEPASGALLALGLGLLALGRTRRAAA</sequence>
<proteinExistence type="predicted"/>
<evidence type="ECO:0000256" key="1">
    <source>
        <dbReference type="SAM" id="SignalP"/>
    </source>
</evidence>
<dbReference type="RefSeq" id="WP_394486279.1">
    <property type="nucleotide sequence ID" value="NZ_JBIGIA010000001.1"/>
</dbReference>
<gene>
    <name evidence="3" type="ORF">ACG00X_02160</name>
</gene>
<keyword evidence="4" id="KW-1185">Reference proteome</keyword>
<feature type="domain" description="Ice-binding protein C-terminal" evidence="2">
    <location>
        <begin position="164"/>
        <end position="188"/>
    </location>
</feature>
<feature type="signal peptide" evidence="1">
    <location>
        <begin position="1"/>
        <end position="22"/>
    </location>
</feature>
<evidence type="ECO:0000313" key="4">
    <source>
        <dbReference type="Proteomes" id="UP001606305"/>
    </source>
</evidence>
<dbReference type="Pfam" id="PF07589">
    <property type="entry name" value="PEP-CTERM"/>
    <property type="match status" value="1"/>
</dbReference>
<dbReference type="NCBIfam" id="TIGR02595">
    <property type="entry name" value="PEP_CTERM"/>
    <property type="match status" value="1"/>
</dbReference>
<accession>A0ABW7G140</accession>
<dbReference type="Proteomes" id="UP001606305">
    <property type="component" value="Unassembled WGS sequence"/>
</dbReference>
<dbReference type="InterPro" id="IPR013424">
    <property type="entry name" value="Ice-binding_C"/>
</dbReference>
<evidence type="ECO:0000313" key="3">
    <source>
        <dbReference type="EMBL" id="MFG6455625.1"/>
    </source>
</evidence>
<keyword evidence="1" id="KW-0732">Signal</keyword>